<dbReference type="NCBIfam" id="TIGR01727">
    <property type="entry name" value="oligo_HPY"/>
    <property type="match status" value="1"/>
</dbReference>
<dbReference type="PANTHER" id="PTHR43067">
    <property type="entry name" value="OLIGOPEPTIDE/DIPEPTIDE ABC TRANSPORTER, ATPASE SUBUNIT"/>
    <property type="match status" value="1"/>
</dbReference>
<evidence type="ECO:0000313" key="7">
    <source>
        <dbReference type="Proteomes" id="UP001589793"/>
    </source>
</evidence>
<evidence type="ECO:0000256" key="4">
    <source>
        <dbReference type="SAM" id="MobiDB-lite"/>
    </source>
</evidence>
<dbReference type="InterPro" id="IPR027417">
    <property type="entry name" value="P-loop_NTPase"/>
</dbReference>
<reference evidence="6 7" key="1">
    <citation type="submission" date="2024-09" db="EMBL/GenBank/DDBJ databases">
        <authorList>
            <person name="Sun Q."/>
            <person name="Mori K."/>
        </authorList>
    </citation>
    <scope>NUCLEOTIDE SEQUENCE [LARGE SCALE GENOMIC DNA]</scope>
    <source>
        <strain evidence="6 7">CICC 10874</strain>
    </source>
</reference>
<evidence type="ECO:0000256" key="1">
    <source>
        <dbReference type="ARBA" id="ARBA00022448"/>
    </source>
</evidence>
<keyword evidence="2" id="KW-0547">Nucleotide-binding</keyword>
<dbReference type="GO" id="GO:0005524">
    <property type="term" value="F:ATP binding"/>
    <property type="evidence" value="ECO:0007669"/>
    <property type="project" value="UniProtKB-KW"/>
</dbReference>
<feature type="region of interest" description="Disordered" evidence="4">
    <location>
        <begin position="352"/>
        <end position="372"/>
    </location>
</feature>
<dbReference type="Pfam" id="PF08352">
    <property type="entry name" value="oligo_HPY"/>
    <property type="match status" value="1"/>
</dbReference>
<name>A0ABV6R7D3_9MICO</name>
<dbReference type="InterPro" id="IPR013563">
    <property type="entry name" value="Oligopep_ABC_C"/>
</dbReference>
<keyword evidence="3 6" id="KW-0067">ATP-binding</keyword>
<dbReference type="RefSeq" id="WP_376978035.1">
    <property type="nucleotide sequence ID" value="NZ_JBHLSV010000003.1"/>
</dbReference>
<dbReference type="Proteomes" id="UP001589793">
    <property type="component" value="Unassembled WGS sequence"/>
</dbReference>
<proteinExistence type="predicted"/>
<evidence type="ECO:0000259" key="5">
    <source>
        <dbReference type="PROSITE" id="PS50893"/>
    </source>
</evidence>
<protein>
    <submittedName>
        <fullName evidence="6">ABC transporter ATP-binding protein</fullName>
    </submittedName>
</protein>
<comment type="caution">
    <text evidence="6">The sequence shown here is derived from an EMBL/GenBank/DDBJ whole genome shotgun (WGS) entry which is preliminary data.</text>
</comment>
<dbReference type="EMBL" id="JBHLSV010000003">
    <property type="protein sequence ID" value="MFC0672890.1"/>
    <property type="molecule type" value="Genomic_DNA"/>
</dbReference>
<sequence length="372" mass="40296">MTLTVPQNQETEAQILERLDRSPTLLDVRGLCVDYVTEAGNIRACDEIDLTLKRGEILGVAGESASGKSTLLNALGRLQRMPAATSAGSIWYHPGGDEPAVDLAALDEEELAPYRWTKVSVVMQSAMASLNPVIRLGEQFTDVIRTHDPRLGEKEAMAQAGDLLTMVGISRDRLTAFPFQLSGGMQQRALIALSLACDPDLVLMDEPTTAVDVVMQRQILDQVLAAQERLGFAVVFVTHDLSLLLEISDRIAIMYGGKIVEVGTAARLHHDAKHPYTRALRRAFPPLSEPVRRLSGIPGSPPDLLDLPSGCAFAPRCELAMPICHERPPELREIPQGRSACFITNGELDDAERARQQAAASGDHAPKGGESA</sequence>
<dbReference type="CDD" id="cd03257">
    <property type="entry name" value="ABC_NikE_OppD_transporters"/>
    <property type="match status" value="1"/>
</dbReference>
<dbReference type="Gene3D" id="3.40.50.300">
    <property type="entry name" value="P-loop containing nucleotide triphosphate hydrolases"/>
    <property type="match status" value="1"/>
</dbReference>
<keyword evidence="1" id="KW-0813">Transport</keyword>
<feature type="domain" description="ABC transporter" evidence="5">
    <location>
        <begin position="28"/>
        <end position="281"/>
    </location>
</feature>
<dbReference type="PROSITE" id="PS50893">
    <property type="entry name" value="ABC_TRANSPORTER_2"/>
    <property type="match status" value="1"/>
</dbReference>
<organism evidence="6 7">
    <name type="scientific">Brachybacterium hainanense</name>
    <dbReference type="NCBI Taxonomy" id="1541174"/>
    <lineage>
        <taxon>Bacteria</taxon>
        <taxon>Bacillati</taxon>
        <taxon>Actinomycetota</taxon>
        <taxon>Actinomycetes</taxon>
        <taxon>Micrococcales</taxon>
        <taxon>Dermabacteraceae</taxon>
        <taxon>Brachybacterium</taxon>
    </lineage>
</organism>
<evidence type="ECO:0000256" key="3">
    <source>
        <dbReference type="ARBA" id="ARBA00022840"/>
    </source>
</evidence>
<evidence type="ECO:0000256" key="2">
    <source>
        <dbReference type="ARBA" id="ARBA00022741"/>
    </source>
</evidence>
<evidence type="ECO:0000313" key="6">
    <source>
        <dbReference type="EMBL" id="MFC0672890.1"/>
    </source>
</evidence>
<dbReference type="PANTHER" id="PTHR43067:SF3">
    <property type="entry name" value="MALTOSE ABC TRANSPORTER, ATP-BINDING PROTEIN"/>
    <property type="match status" value="1"/>
</dbReference>
<dbReference type="SMART" id="SM00382">
    <property type="entry name" value="AAA"/>
    <property type="match status" value="1"/>
</dbReference>
<dbReference type="PROSITE" id="PS00211">
    <property type="entry name" value="ABC_TRANSPORTER_1"/>
    <property type="match status" value="1"/>
</dbReference>
<keyword evidence="7" id="KW-1185">Reference proteome</keyword>
<dbReference type="InterPro" id="IPR003439">
    <property type="entry name" value="ABC_transporter-like_ATP-bd"/>
</dbReference>
<gene>
    <name evidence="6" type="ORF">ACFFF6_02850</name>
</gene>
<dbReference type="InterPro" id="IPR003593">
    <property type="entry name" value="AAA+_ATPase"/>
</dbReference>
<dbReference type="InterPro" id="IPR017871">
    <property type="entry name" value="ABC_transporter-like_CS"/>
</dbReference>
<dbReference type="Pfam" id="PF00005">
    <property type="entry name" value="ABC_tran"/>
    <property type="match status" value="1"/>
</dbReference>
<dbReference type="SUPFAM" id="SSF52540">
    <property type="entry name" value="P-loop containing nucleoside triphosphate hydrolases"/>
    <property type="match status" value="1"/>
</dbReference>
<accession>A0ABV6R7D3</accession>